<proteinExistence type="predicted"/>
<dbReference type="InterPro" id="IPR058651">
    <property type="entry name" value="HTH_VMAP-M9"/>
</dbReference>
<gene>
    <name evidence="2" type="ORF">IXB28_15675</name>
</gene>
<feature type="domain" description="vWA-MoxR associated protein N-terminal HTH" evidence="1">
    <location>
        <begin position="29"/>
        <end position="92"/>
    </location>
</feature>
<dbReference type="SUPFAM" id="SSF52540">
    <property type="entry name" value="P-loop containing nucleoside triphosphate hydrolases"/>
    <property type="match status" value="1"/>
</dbReference>
<dbReference type="Proteomes" id="UP001196661">
    <property type="component" value="Unassembled WGS sequence"/>
</dbReference>
<accession>A0ABS5Y775</accession>
<evidence type="ECO:0000259" key="1">
    <source>
        <dbReference type="Pfam" id="PF26355"/>
    </source>
</evidence>
<sequence length="448" mass="50889">MRVRDDSQAPLESIPTAALNQVQKLLDPHQLTTIQKQLIEHCWIGVTYQEIATVTGYEDNYVRAVGAQLWQALSQSLDIKVTKSNFRSVVQQHLTAVSSHPPDALEFPQGQVPLGSKAYIVRGDLESICNESVTKPGALIRIRAPKQMGKTSLMARILDFARQQDYATVTLNLELASTDVLNQNSDFLRWFCVIVGRALRLPNRLDDYWEPVCGSRSNCTEYFEAYLLPELSRPLVLALDNIDAVFNYPTIATELFGMLRAWYESARYGGPESEIWQQLRLVTVYSTEVYIPLDIHQSPFNVGLPIKLPPFTLEQVQDLVQRHQLNWTINDIEKLMNLVGGHPYLIRITLYHAKKQSLSMDEIVETALSTAGIYSNHLEKKFWAIQSCPKLLAAMTQLIIENDISLFTPVTRLKLSGMGLIDIQDNKITVICNLYRQYFQVMLSKKNT</sequence>
<keyword evidence="3" id="KW-1185">Reference proteome</keyword>
<dbReference type="Pfam" id="PF26355">
    <property type="entry name" value="HTH_VMAP-M9"/>
    <property type="match status" value="1"/>
</dbReference>
<dbReference type="Pfam" id="PF14516">
    <property type="entry name" value="AAA_35"/>
    <property type="match status" value="1"/>
</dbReference>
<name>A0ABS5Y775_9CYAN</name>
<comment type="caution">
    <text evidence="2">The sequence shown here is derived from an EMBL/GenBank/DDBJ whole genome shotgun (WGS) entry which is preliminary data.</text>
</comment>
<protein>
    <submittedName>
        <fullName evidence="2">AAA-like domain-containing protein</fullName>
    </submittedName>
</protein>
<dbReference type="InterPro" id="IPR027417">
    <property type="entry name" value="P-loop_NTPase"/>
</dbReference>
<reference evidence="2 3" key="1">
    <citation type="journal article" date="2021" name="Mar. Drugs">
        <title>Genome Reduction and Secondary Metabolism of the Marine Sponge-Associated Cyanobacterium Leptothoe.</title>
        <authorList>
            <person name="Konstantinou D."/>
            <person name="Popin R.V."/>
            <person name="Fewer D.P."/>
            <person name="Sivonen K."/>
            <person name="Gkelis S."/>
        </authorList>
    </citation>
    <scope>NUCLEOTIDE SEQUENCE [LARGE SCALE GENOMIC DNA]</scope>
    <source>
        <strain evidence="2 3">TAU-MAC 1615</strain>
    </source>
</reference>
<dbReference type="EMBL" id="JADOER010000015">
    <property type="protein sequence ID" value="MBT9313652.1"/>
    <property type="molecule type" value="Genomic_DNA"/>
</dbReference>
<organism evidence="2 3">
    <name type="scientific">Leptothoe kymatousa TAU-MAC 1615</name>
    <dbReference type="NCBI Taxonomy" id="2364775"/>
    <lineage>
        <taxon>Bacteria</taxon>
        <taxon>Bacillati</taxon>
        <taxon>Cyanobacteriota</taxon>
        <taxon>Cyanophyceae</taxon>
        <taxon>Nodosilineales</taxon>
        <taxon>Cymatolegaceae</taxon>
        <taxon>Leptothoe</taxon>
        <taxon>Leptothoe kymatousa</taxon>
    </lineage>
</organism>
<evidence type="ECO:0000313" key="2">
    <source>
        <dbReference type="EMBL" id="MBT9313652.1"/>
    </source>
</evidence>
<evidence type="ECO:0000313" key="3">
    <source>
        <dbReference type="Proteomes" id="UP001196661"/>
    </source>
</evidence>
<dbReference type="RefSeq" id="WP_215619540.1">
    <property type="nucleotide sequence ID" value="NZ_JADOER010000015.1"/>
</dbReference>